<dbReference type="GO" id="GO:0004364">
    <property type="term" value="F:glutathione transferase activity"/>
    <property type="evidence" value="ECO:0007669"/>
    <property type="project" value="TreeGrafter"/>
</dbReference>
<dbReference type="SFLD" id="SFLDG00358">
    <property type="entry name" value="Main_(cytGST)"/>
    <property type="match status" value="1"/>
</dbReference>
<dbReference type="PhylomeDB" id="A0A1B0GC57"/>
<evidence type="ECO:0000256" key="1">
    <source>
        <dbReference type="ARBA" id="ARBA00011738"/>
    </source>
</evidence>
<dbReference type="Gene3D" id="1.20.1050.10">
    <property type="match status" value="1"/>
</dbReference>
<dbReference type="PANTHER" id="PTHR43969:SF3">
    <property type="entry name" value="GLUTATHIONE S TRANSFERASE E11, ISOFORM A-RELATED"/>
    <property type="match status" value="1"/>
</dbReference>
<dbReference type="SUPFAM" id="SSF47616">
    <property type="entry name" value="GST C-terminal domain-like"/>
    <property type="match status" value="1"/>
</dbReference>
<sequence>MSKPVLYYAKLSPPARAVLLTAKAIDLELELKPINLMKGEHLTPEFIKINPQHTIPTLVDGDAVVYDSHAICAYLVEKYANDDQLYPKDLVKRALVDARLHFDSGHLFARLRFLYEPILYYGSTDCSMDKIAYIQKCYEIMEQFLKTEPYLCGDVMTIGDFCCLATVTSVNEVAPIDEFKFPNVLAWLTRMAELPYYMETNEEGAEELKNLFKEKLAENRGAKWTVANEVDAKASSIQVTVKVGGLKLFKLRIMALEYAKKNLK</sequence>
<organism evidence="4 5">
    <name type="scientific">Glossina morsitans morsitans</name>
    <name type="common">Savannah tsetse fly</name>
    <dbReference type="NCBI Taxonomy" id="37546"/>
    <lineage>
        <taxon>Eukaryota</taxon>
        <taxon>Metazoa</taxon>
        <taxon>Ecdysozoa</taxon>
        <taxon>Arthropoda</taxon>
        <taxon>Hexapoda</taxon>
        <taxon>Insecta</taxon>
        <taxon>Pterygota</taxon>
        <taxon>Neoptera</taxon>
        <taxon>Endopterygota</taxon>
        <taxon>Diptera</taxon>
        <taxon>Brachycera</taxon>
        <taxon>Muscomorpha</taxon>
        <taxon>Hippoboscoidea</taxon>
        <taxon>Glossinidae</taxon>
        <taxon>Glossina</taxon>
    </lineage>
</organism>
<dbReference type="InterPro" id="IPR036249">
    <property type="entry name" value="Thioredoxin-like_sf"/>
</dbReference>
<feature type="domain" description="GST N-terminal" evidence="2">
    <location>
        <begin position="2"/>
        <end position="83"/>
    </location>
</feature>
<evidence type="ECO:0000259" key="2">
    <source>
        <dbReference type="PROSITE" id="PS50404"/>
    </source>
</evidence>
<dbReference type="Gene3D" id="3.40.30.10">
    <property type="entry name" value="Glutaredoxin"/>
    <property type="match status" value="1"/>
</dbReference>
<accession>A0A1B0GC57</accession>
<reference evidence="4" key="1">
    <citation type="submission" date="2020-05" db="UniProtKB">
        <authorList>
            <consortium name="EnsemblMetazoa"/>
        </authorList>
    </citation>
    <scope>IDENTIFICATION</scope>
    <source>
        <strain evidence="4">Yale</strain>
    </source>
</reference>
<dbReference type="InterPro" id="IPR004045">
    <property type="entry name" value="Glutathione_S-Trfase_N"/>
</dbReference>
<dbReference type="VEuPathDB" id="VectorBase:GMOY010887"/>
<dbReference type="STRING" id="37546.A0A1B0GC57"/>
<dbReference type="CDD" id="cd03045">
    <property type="entry name" value="GST_N_Delta_Epsilon"/>
    <property type="match status" value="1"/>
</dbReference>
<dbReference type="CDD" id="cd03177">
    <property type="entry name" value="GST_C_Delta_Epsilon"/>
    <property type="match status" value="1"/>
</dbReference>
<dbReference type="PROSITE" id="PS50404">
    <property type="entry name" value="GST_NTER"/>
    <property type="match status" value="1"/>
</dbReference>
<dbReference type="InterPro" id="IPR010987">
    <property type="entry name" value="Glutathione-S-Trfase_C-like"/>
</dbReference>
<dbReference type="SFLD" id="SFLDG01153">
    <property type="entry name" value="Main.4:_Theta-like"/>
    <property type="match status" value="1"/>
</dbReference>
<dbReference type="Proteomes" id="UP000092444">
    <property type="component" value="Unassembled WGS sequence"/>
</dbReference>
<dbReference type="AlphaFoldDB" id="A0A1B0GC57"/>
<name>A0A1B0GC57_GLOMM</name>
<evidence type="ECO:0000313" key="5">
    <source>
        <dbReference type="Proteomes" id="UP000092444"/>
    </source>
</evidence>
<dbReference type="SUPFAM" id="SSF52833">
    <property type="entry name" value="Thioredoxin-like"/>
    <property type="match status" value="1"/>
</dbReference>
<dbReference type="FunFam" id="3.40.30.10:FF:000034">
    <property type="entry name" value="glutathione S-transferase 1"/>
    <property type="match status" value="1"/>
</dbReference>
<dbReference type="PROSITE" id="PS50405">
    <property type="entry name" value="GST_CTER"/>
    <property type="match status" value="1"/>
</dbReference>
<dbReference type="Pfam" id="PF13417">
    <property type="entry name" value="GST_N_3"/>
    <property type="match status" value="1"/>
</dbReference>
<dbReference type="EnsemblMetazoa" id="GMOY010887-RA">
    <property type="protein sequence ID" value="GMOY010887-PA"/>
    <property type="gene ID" value="GMOY010887"/>
</dbReference>
<feature type="domain" description="GST C-terminal" evidence="3">
    <location>
        <begin position="89"/>
        <end position="212"/>
    </location>
</feature>
<dbReference type="FunFam" id="1.20.1050.10:FF:000007">
    <property type="entry name" value="Glutathione S-transferase 1-1"/>
    <property type="match status" value="1"/>
</dbReference>
<comment type="subunit">
    <text evidence="1">Homodimer.</text>
</comment>
<dbReference type="PANTHER" id="PTHR43969">
    <property type="entry name" value="GLUTATHIONE S TRANSFERASE D10, ISOFORM A-RELATED"/>
    <property type="match status" value="1"/>
</dbReference>
<dbReference type="SFLD" id="SFLDS00019">
    <property type="entry name" value="Glutathione_Transferase_(cytos"/>
    <property type="match status" value="1"/>
</dbReference>
<dbReference type="Pfam" id="PF00043">
    <property type="entry name" value="GST_C"/>
    <property type="match status" value="1"/>
</dbReference>
<protein>
    <recommendedName>
        <fullName evidence="6">Glutathione S-transferase</fullName>
    </recommendedName>
</protein>
<dbReference type="GO" id="GO:0006749">
    <property type="term" value="P:glutathione metabolic process"/>
    <property type="evidence" value="ECO:0007669"/>
    <property type="project" value="TreeGrafter"/>
</dbReference>
<evidence type="ECO:0008006" key="6">
    <source>
        <dbReference type="Google" id="ProtNLM"/>
    </source>
</evidence>
<evidence type="ECO:0000259" key="3">
    <source>
        <dbReference type="PROSITE" id="PS50405"/>
    </source>
</evidence>
<keyword evidence="5" id="KW-1185">Reference proteome</keyword>
<dbReference type="InterPro" id="IPR004046">
    <property type="entry name" value="GST_C"/>
</dbReference>
<evidence type="ECO:0000313" key="4">
    <source>
        <dbReference type="EnsemblMetazoa" id="GMOY010887-PA"/>
    </source>
</evidence>
<proteinExistence type="predicted"/>
<dbReference type="EMBL" id="CCAG010018997">
    <property type="status" value="NOT_ANNOTATED_CDS"/>
    <property type="molecule type" value="Genomic_DNA"/>
</dbReference>
<dbReference type="InterPro" id="IPR040079">
    <property type="entry name" value="Glutathione_S-Trfase"/>
</dbReference>
<dbReference type="InterPro" id="IPR036282">
    <property type="entry name" value="Glutathione-S-Trfase_C_sf"/>
</dbReference>